<dbReference type="AlphaFoldDB" id="F2NNG9"/>
<evidence type="ECO:0008006" key="3">
    <source>
        <dbReference type="Google" id="ProtNLM"/>
    </source>
</evidence>
<dbReference type="Proteomes" id="UP000007030">
    <property type="component" value="Chromosome"/>
</dbReference>
<dbReference type="HOGENOM" id="CLU_1064785_0_0_0"/>
<accession>F2NNG9</accession>
<dbReference type="OrthoDB" id="69247at2"/>
<dbReference type="KEGG" id="mhd:Marky_0014"/>
<name>F2NNG9_MARHT</name>
<organism evidence="1 2">
    <name type="scientific">Marinithermus hydrothermalis (strain DSM 14884 / JCM 11576 / T1)</name>
    <dbReference type="NCBI Taxonomy" id="869210"/>
    <lineage>
        <taxon>Bacteria</taxon>
        <taxon>Thermotogati</taxon>
        <taxon>Deinococcota</taxon>
        <taxon>Deinococci</taxon>
        <taxon>Thermales</taxon>
        <taxon>Thermaceae</taxon>
        <taxon>Marinithermus</taxon>
    </lineage>
</organism>
<keyword evidence="2" id="KW-1185">Reference proteome</keyword>
<evidence type="ECO:0000313" key="2">
    <source>
        <dbReference type="Proteomes" id="UP000007030"/>
    </source>
</evidence>
<protein>
    <recommendedName>
        <fullName evidence="3">Cellulose biosynthesis protein BcsS</fullName>
    </recommendedName>
</protein>
<gene>
    <name evidence="1" type="ordered locus">Marky_0014</name>
</gene>
<sequence>MRLVVLGFLLGLAWAQPVEVGLEATPNAVAFTVAAQARLADWTVSGWTRLPFTEGASVGVGAAYALEFGPAGRGEVAGRGFVDLADGGYWVEGRAAGALGGVALEGTFGYSTRLARRFWPEAPETQGGYAALEARYRLVRTRTLEARLGYGEGRVWGEALLEARARSETQAWGVGVREGPYAAARWKGRVEEGLVEVAARVGSVNELGVSFFTREVKVTLTLALPPTATVRVTRGGYWVWARAEPGAYALWGGYRWELGGR</sequence>
<dbReference type="STRING" id="869210.Marky_0014"/>
<dbReference type="RefSeq" id="WP_013702834.1">
    <property type="nucleotide sequence ID" value="NC_015387.1"/>
</dbReference>
<proteinExistence type="predicted"/>
<dbReference type="eggNOG" id="ENOG5033H33">
    <property type="taxonomic scope" value="Bacteria"/>
</dbReference>
<dbReference type="EMBL" id="CP002630">
    <property type="protein sequence ID" value="AEB10779.1"/>
    <property type="molecule type" value="Genomic_DNA"/>
</dbReference>
<evidence type="ECO:0000313" key="1">
    <source>
        <dbReference type="EMBL" id="AEB10779.1"/>
    </source>
</evidence>
<reference evidence="1 2" key="1">
    <citation type="journal article" date="2012" name="Stand. Genomic Sci.">
        <title>Complete genome sequence of the aerobic, heterotroph Marinithermus hydrothermalis type strain (T1(T)) from a deep-sea hydrothermal vent chimney.</title>
        <authorList>
            <person name="Copeland A."/>
            <person name="Gu W."/>
            <person name="Yasawong M."/>
            <person name="Lapidus A."/>
            <person name="Lucas S."/>
            <person name="Deshpande S."/>
            <person name="Pagani I."/>
            <person name="Tapia R."/>
            <person name="Cheng J.F."/>
            <person name="Goodwin L.A."/>
            <person name="Pitluck S."/>
            <person name="Liolios K."/>
            <person name="Ivanova N."/>
            <person name="Mavromatis K."/>
            <person name="Mikhailova N."/>
            <person name="Pati A."/>
            <person name="Chen A."/>
            <person name="Palaniappan K."/>
            <person name="Land M."/>
            <person name="Pan C."/>
            <person name="Brambilla E.M."/>
            <person name="Rohde M."/>
            <person name="Tindall B.J."/>
            <person name="Sikorski J."/>
            <person name="Goker M."/>
            <person name="Detter J.C."/>
            <person name="Bristow J."/>
            <person name="Eisen J.A."/>
            <person name="Markowitz V."/>
            <person name="Hugenholtz P."/>
            <person name="Kyrpides N.C."/>
            <person name="Klenk H.P."/>
            <person name="Woyke T."/>
        </authorList>
    </citation>
    <scope>NUCLEOTIDE SEQUENCE [LARGE SCALE GENOMIC DNA]</scope>
    <source>
        <strain evidence="2">DSM 14884 / JCM 11576 / T1</strain>
    </source>
</reference>